<dbReference type="AlphaFoldDB" id="E8M5V4"/>
<feature type="chain" id="PRO_5003227347" description="diguanylate cyclase" evidence="4">
    <location>
        <begin position="23"/>
        <end position="661"/>
    </location>
</feature>
<evidence type="ECO:0000313" key="7">
    <source>
        <dbReference type="Proteomes" id="UP000006228"/>
    </source>
</evidence>
<evidence type="ECO:0000256" key="1">
    <source>
        <dbReference type="ARBA" id="ARBA00012528"/>
    </source>
</evidence>
<dbReference type="SMART" id="SM00028">
    <property type="entry name" value="TPR"/>
    <property type="match status" value="5"/>
</dbReference>
<dbReference type="eggNOG" id="COG0457">
    <property type="taxonomic scope" value="Bacteria"/>
</dbReference>
<dbReference type="PROSITE" id="PS50005">
    <property type="entry name" value="TPR"/>
    <property type="match status" value="1"/>
</dbReference>
<dbReference type="GO" id="GO:0052621">
    <property type="term" value="F:diguanylate cyclase activity"/>
    <property type="evidence" value="ECO:0007669"/>
    <property type="project" value="UniProtKB-EC"/>
</dbReference>
<dbReference type="NCBIfam" id="TIGR00254">
    <property type="entry name" value="GGDEF"/>
    <property type="match status" value="1"/>
</dbReference>
<keyword evidence="3" id="KW-0802">TPR repeat</keyword>
<dbReference type="EMBL" id="AEVT01000058">
    <property type="protein sequence ID" value="EGA70404.1"/>
    <property type="molecule type" value="Genomic_DNA"/>
</dbReference>
<protein>
    <recommendedName>
        <fullName evidence="1">diguanylate cyclase</fullName>
        <ecNumber evidence="1">2.7.7.65</ecNumber>
    </recommendedName>
</protein>
<dbReference type="PROSITE" id="PS50887">
    <property type="entry name" value="GGDEF"/>
    <property type="match status" value="1"/>
</dbReference>
<evidence type="ECO:0000259" key="5">
    <source>
        <dbReference type="PROSITE" id="PS50887"/>
    </source>
</evidence>
<dbReference type="PANTHER" id="PTHR45138">
    <property type="entry name" value="REGULATORY COMPONENTS OF SENSORY TRANSDUCTION SYSTEM"/>
    <property type="match status" value="1"/>
</dbReference>
<dbReference type="eggNOG" id="COG2199">
    <property type="taxonomic scope" value="Bacteria"/>
</dbReference>
<evidence type="ECO:0000256" key="3">
    <source>
        <dbReference type="PROSITE-ProRule" id="PRU00339"/>
    </source>
</evidence>
<keyword evidence="4" id="KW-0732">Signal</keyword>
<dbReference type="Gene3D" id="3.30.70.270">
    <property type="match status" value="1"/>
</dbReference>
<dbReference type="PANTHER" id="PTHR45138:SF9">
    <property type="entry name" value="DIGUANYLATE CYCLASE DGCM-RELATED"/>
    <property type="match status" value="1"/>
</dbReference>
<dbReference type="Proteomes" id="UP000006228">
    <property type="component" value="Unassembled WGS sequence"/>
</dbReference>
<dbReference type="Pfam" id="PF13181">
    <property type="entry name" value="TPR_8"/>
    <property type="match status" value="1"/>
</dbReference>
<dbReference type="GeneID" id="95568983"/>
<evidence type="ECO:0000313" key="6">
    <source>
        <dbReference type="EMBL" id="EGA70404.1"/>
    </source>
</evidence>
<dbReference type="EC" id="2.7.7.65" evidence="1"/>
<dbReference type="InterPro" id="IPR050469">
    <property type="entry name" value="Diguanylate_Cyclase"/>
</dbReference>
<dbReference type="InterPro" id="IPR011990">
    <property type="entry name" value="TPR-like_helical_dom_sf"/>
</dbReference>
<dbReference type="Gene3D" id="1.25.40.10">
    <property type="entry name" value="Tetratricopeptide repeat domain"/>
    <property type="match status" value="2"/>
</dbReference>
<dbReference type="SUPFAM" id="SSF55073">
    <property type="entry name" value="Nucleotide cyclase"/>
    <property type="match status" value="1"/>
</dbReference>
<dbReference type="CDD" id="cd01949">
    <property type="entry name" value="GGDEF"/>
    <property type="match status" value="1"/>
</dbReference>
<dbReference type="OrthoDB" id="5906165at2"/>
<dbReference type="InterPro" id="IPR019734">
    <property type="entry name" value="TPR_rpt"/>
</dbReference>
<dbReference type="InterPro" id="IPR029787">
    <property type="entry name" value="Nucleotide_cyclase"/>
</dbReference>
<dbReference type="SMART" id="SM00267">
    <property type="entry name" value="GGDEF"/>
    <property type="match status" value="1"/>
</dbReference>
<comment type="catalytic activity">
    <reaction evidence="2">
        <text>2 GTP = 3',3'-c-di-GMP + 2 diphosphate</text>
        <dbReference type="Rhea" id="RHEA:24898"/>
        <dbReference type="ChEBI" id="CHEBI:33019"/>
        <dbReference type="ChEBI" id="CHEBI:37565"/>
        <dbReference type="ChEBI" id="CHEBI:58805"/>
        <dbReference type="EC" id="2.7.7.65"/>
    </reaction>
</comment>
<reference evidence="6 7" key="1">
    <citation type="journal article" date="2012" name="Int. J. Syst. Evol. Microbiol.">
        <title>Vibrio caribbeanicus sp. nov., isolated from the marine sponge Scleritoderma cyanea.</title>
        <authorList>
            <person name="Hoffmann M."/>
            <person name="Monday S.R."/>
            <person name="Allard M.W."/>
            <person name="Strain E.A."/>
            <person name="Whittaker P."/>
            <person name="Naum M."/>
            <person name="McCarthy P.J."/>
            <person name="Lopez J.V."/>
            <person name="Fischer M."/>
            <person name="Brown E.W."/>
        </authorList>
    </citation>
    <scope>NUCLEOTIDE SEQUENCE [LARGE SCALE GENOMIC DNA]</scope>
    <source>
        <strain evidence="7">DSMZ 21326</strain>
    </source>
</reference>
<evidence type="ECO:0000256" key="2">
    <source>
        <dbReference type="ARBA" id="ARBA00034247"/>
    </source>
</evidence>
<dbReference type="InterPro" id="IPR000160">
    <property type="entry name" value="GGDEF_dom"/>
</dbReference>
<proteinExistence type="predicted"/>
<dbReference type="RefSeq" id="WP_008076267.1">
    <property type="nucleotide sequence ID" value="NZ_AEVT01000058.1"/>
</dbReference>
<dbReference type="Pfam" id="PF13424">
    <property type="entry name" value="TPR_12"/>
    <property type="match status" value="1"/>
</dbReference>
<feature type="repeat" description="TPR" evidence="3">
    <location>
        <begin position="174"/>
        <end position="207"/>
    </location>
</feature>
<dbReference type="Pfam" id="PF00990">
    <property type="entry name" value="GGDEF"/>
    <property type="match status" value="1"/>
</dbReference>
<gene>
    <name evidence="6" type="ORF">VISI1226_00025</name>
</gene>
<organism evidence="6 7">
    <name type="scientific">Vibrio sinaloensis DSM 21326</name>
    <dbReference type="NCBI Taxonomy" id="945550"/>
    <lineage>
        <taxon>Bacteria</taxon>
        <taxon>Pseudomonadati</taxon>
        <taxon>Pseudomonadota</taxon>
        <taxon>Gammaproteobacteria</taxon>
        <taxon>Vibrionales</taxon>
        <taxon>Vibrionaceae</taxon>
        <taxon>Vibrio</taxon>
        <taxon>Vibrio oreintalis group</taxon>
    </lineage>
</organism>
<feature type="domain" description="GGDEF" evidence="5">
    <location>
        <begin position="507"/>
        <end position="642"/>
    </location>
</feature>
<sequence>MISFLPRFLPILFIFASNFCHAQDDLVSWERAYRELLQSDEHRALAMLQDRYDTTRPSVEKLYLSSKIHGYMILRGQPYHGNRIAYDDEYSQLEQTFISALNHEERLQFDLAKKGYLTLLKHYTETNHLQGKVLFEYHLCRSLNRQGQFYSASLYCSSLRTHMNDNENILLPSYKALRVIANNFEYVGDYKNALKSYQEYLAIIPDYIDPSGVYNDAALLLKTLGNLSLAKEYAKIALKLRNDNKSELHLAQTHHSMGDILLADAQYDNAIHHFMQSRDILEKYNNDYGLTYALLGLGKAHIARQEFATGTAYLLDALEKATLQANGQIRGNVYLTLANAHQVQGQYQRAEDFANQALSLSAEISSEPLRSDALKALADLAREQSHYQKALDYYQEYINTELNKRDELHQSAYVALDVARKDYIQQLQHSKIAQQNLQQKQHIDHQQTWIQFLTLSCSLLAIFLAYSTYSKHKATRRAELDLLTHAWNRAAAIREIKQLPQLAQDGFNYLIVLLDLDDFKKINDAYGHPTGDRALMKIADAIRSQCKKGDIFGRLGGEEFVIVMRKVDELETEEKVKRLHRAIAEATFFSESKEKLNVTASFSYLTTTKALADFDELYSILDQALYQVKQTGKNKIIDAFNEPIYLPNSVYEPAQTSQFPG</sequence>
<comment type="caution">
    <text evidence="6">The sequence shown here is derived from an EMBL/GenBank/DDBJ whole genome shotgun (WGS) entry which is preliminary data.</text>
</comment>
<dbReference type="SUPFAM" id="SSF48452">
    <property type="entry name" value="TPR-like"/>
    <property type="match status" value="2"/>
</dbReference>
<dbReference type="InterPro" id="IPR043128">
    <property type="entry name" value="Rev_trsase/Diguanyl_cyclase"/>
</dbReference>
<name>E8M5V4_PHOS4</name>
<evidence type="ECO:0000256" key="4">
    <source>
        <dbReference type="SAM" id="SignalP"/>
    </source>
</evidence>
<accession>E8M5V4</accession>
<feature type="signal peptide" evidence="4">
    <location>
        <begin position="1"/>
        <end position="22"/>
    </location>
</feature>